<dbReference type="AlphaFoldDB" id="A0A2A2TAT1"/>
<dbReference type="InterPro" id="IPR045078">
    <property type="entry name" value="TST/MPST-like"/>
</dbReference>
<dbReference type="CDD" id="cd01449">
    <property type="entry name" value="TST_Repeat_2"/>
    <property type="match status" value="1"/>
</dbReference>
<dbReference type="SUPFAM" id="SSF52821">
    <property type="entry name" value="Rhodanese/Cell cycle control phosphatase"/>
    <property type="match status" value="2"/>
</dbReference>
<dbReference type="InterPro" id="IPR001763">
    <property type="entry name" value="Rhodanese-like_dom"/>
</dbReference>
<dbReference type="Proteomes" id="UP000218238">
    <property type="component" value="Unassembled WGS sequence"/>
</dbReference>
<evidence type="ECO:0000313" key="5">
    <source>
        <dbReference type="Proteomes" id="UP000218238"/>
    </source>
</evidence>
<comment type="caution">
    <text evidence="4">The sequence shown here is derived from an EMBL/GenBank/DDBJ whole genome shotgun (WGS) entry which is preliminary data.</text>
</comment>
<dbReference type="CDD" id="cd01448">
    <property type="entry name" value="TST_Repeat_1"/>
    <property type="match status" value="1"/>
</dbReference>
<proteinExistence type="predicted"/>
<dbReference type="RefSeq" id="WP_095725033.1">
    <property type="nucleotide sequence ID" value="NZ_NTFS01000671.1"/>
</dbReference>
<keyword evidence="2" id="KW-0677">Repeat</keyword>
<dbReference type="PROSITE" id="PS50206">
    <property type="entry name" value="RHODANESE_3"/>
    <property type="match status" value="2"/>
</dbReference>
<dbReference type="Gene3D" id="3.40.250.10">
    <property type="entry name" value="Rhodanese-like domain"/>
    <property type="match status" value="2"/>
</dbReference>
<dbReference type="InterPro" id="IPR036873">
    <property type="entry name" value="Rhodanese-like_dom_sf"/>
</dbReference>
<keyword evidence="1 4" id="KW-0808">Transferase</keyword>
<reference evidence="4" key="1">
    <citation type="submission" date="2017-08" db="EMBL/GenBank/DDBJ databases">
        <title>Draft genome sequence of filamentous cyanobacterium Calothrix elsteri CCALA 953.</title>
        <authorList>
            <person name="Gagunashvili A.N."/>
            <person name="Elster J."/>
            <person name="Andresson O.S."/>
        </authorList>
    </citation>
    <scope>NUCLEOTIDE SEQUENCE [LARGE SCALE GENOMIC DNA]</scope>
    <source>
        <strain evidence="4">CCALA 953</strain>
    </source>
</reference>
<dbReference type="PANTHER" id="PTHR11364">
    <property type="entry name" value="THIOSULFATE SULFERTANSFERASE"/>
    <property type="match status" value="1"/>
</dbReference>
<evidence type="ECO:0000256" key="2">
    <source>
        <dbReference type="ARBA" id="ARBA00022737"/>
    </source>
</evidence>
<dbReference type="Pfam" id="PF00581">
    <property type="entry name" value="Rhodanese"/>
    <property type="match status" value="2"/>
</dbReference>
<evidence type="ECO:0000256" key="1">
    <source>
        <dbReference type="ARBA" id="ARBA00022679"/>
    </source>
</evidence>
<dbReference type="EMBL" id="NTFS01000671">
    <property type="protein sequence ID" value="PAX45809.1"/>
    <property type="molecule type" value="Genomic_DNA"/>
</dbReference>
<dbReference type="PANTHER" id="PTHR11364:SF27">
    <property type="entry name" value="SULFURTRANSFERASE"/>
    <property type="match status" value="1"/>
</dbReference>
<feature type="domain" description="Rhodanese" evidence="3">
    <location>
        <begin position="177"/>
        <end position="280"/>
    </location>
</feature>
<organism evidence="4 5">
    <name type="scientific">Brunnivagina elsteri CCALA 953</name>
    <dbReference type="NCBI Taxonomy" id="987040"/>
    <lineage>
        <taxon>Bacteria</taxon>
        <taxon>Bacillati</taxon>
        <taxon>Cyanobacteriota</taxon>
        <taxon>Cyanophyceae</taxon>
        <taxon>Nostocales</taxon>
        <taxon>Calotrichaceae</taxon>
        <taxon>Brunnivagina</taxon>
    </lineage>
</organism>
<sequence>MINHPCVVSAQWLLDNIDNPQIVIIDCRFSLADSQLGKQQYQTNHISNAYYLDLNLDLSSSVTEHGGRHPLPNIDELSQKLSAIGVNSQTSQSPTTFVVAYDDSRFAFASRLWWLLRYLGHEKVAVLDGGFAGWQSLGYPVTDIIPEQRNTNSIPNFIPNIQPQMMVDFTTVKTRKDLSGITLVDSRECDRYLGIKEPIDKIAGHIPGAVNYPWQDVSDTNGYLLPQVQQQQRWQEIQDSDEILVYCGSGVTACVNLLSLELAGISNTKLYAGSWSDWISYEL</sequence>
<dbReference type="SMART" id="SM00450">
    <property type="entry name" value="RHOD"/>
    <property type="match status" value="2"/>
</dbReference>
<dbReference type="OrthoDB" id="9770030at2"/>
<feature type="domain" description="Rhodanese" evidence="3">
    <location>
        <begin position="18"/>
        <end position="143"/>
    </location>
</feature>
<keyword evidence="5" id="KW-1185">Reference proteome</keyword>
<protein>
    <submittedName>
        <fullName evidence="4">Sulfurtransferase</fullName>
    </submittedName>
</protein>
<name>A0A2A2TAT1_9CYAN</name>
<evidence type="ECO:0000313" key="4">
    <source>
        <dbReference type="EMBL" id="PAX45809.1"/>
    </source>
</evidence>
<evidence type="ECO:0000259" key="3">
    <source>
        <dbReference type="PROSITE" id="PS50206"/>
    </source>
</evidence>
<gene>
    <name evidence="4" type="ORF">CK510_29720</name>
</gene>
<accession>A0A2A2TAT1</accession>
<dbReference type="GO" id="GO:0004792">
    <property type="term" value="F:thiosulfate-cyanide sulfurtransferase activity"/>
    <property type="evidence" value="ECO:0007669"/>
    <property type="project" value="TreeGrafter"/>
</dbReference>